<dbReference type="GO" id="GO:0003677">
    <property type="term" value="F:DNA binding"/>
    <property type="evidence" value="ECO:0007669"/>
    <property type="project" value="UniProtKB-KW"/>
</dbReference>
<proteinExistence type="predicted"/>
<dbReference type="CDD" id="cd06170">
    <property type="entry name" value="LuxR_C_like"/>
    <property type="match status" value="1"/>
</dbReference>
<dbReference type="SMART" id="SM00421">
    <property type="entry name" value="HTH_LUXR"/>
    <property type="match status" value="1"/>
</dbReference>
<dbReference type="Proteomes" id="UP000671868">
    <property type="component" value="Chromosome"/>
</dbReference>
<evidence type="ECO:0000313" key="5">
    <source>
        <dbReference type="EMBL" id="QTP56931.1"/>
    </source>
</evidence>
<feature type="domain" description="HTH luxR-type" evidence="4">
    <location>
        <begin position="144"/>
        <end position="209"/>
    </location>
</feature>
<dbReference type="InterPro" id="IPR000792">
    <property type="entry name" value="Tscrpt_reg_LuxR_C"/>
</dbReference>
<evidence type="ECO:0000256" key="3">
    <source>
        <dbReference type="ARBA" id="ARBA00023163"/>
    </source>
</evidence>
<dbReference type="Pfam" id="PF00196">
    <property type="entry name" value="GerE"/>
    <property type="match status" value="1"/>
</dbReference>
<dbReference type="EMBL" id="CP053381">
    <property type="protein sequence ID" value="QTP56931.1"/>
    <property type="molecule type" value="Genomic_DNA"/>
</dbReference>
<dbReference type="InterPro" id="IPR036388">
    <property type="entry name" value="WH-like_DNA-bd_sf"/>
</dbReference>
<dbReference type="PROSITE" id="PS00622">
    <property type="entry name" value="HTH_LUXR_1"/>
    <property type="match status" value="1"/>
</dbReference>
<dbReference type="InterPro" id="IPR016032">
    <property type="entry name" value="Sig_transdc_resp-reg_C-effctor"/>
</dbReference>
<dbReference type="PROSITE" id="PS50043">
    <property type="entry name" value="HTH_LUXR_2"/>
    <property type="match status" value="1"/>
</dbReference>
<evidence type="ECO:0000256" key="2">
    <source>
        <dbReference type="ARBA" id="ARBA00023125"/>
    </source>
</evidence>
<evidence type="ECO:0000259" key="4">
    <source>
        <dbReference type="PROSITE" id="PS50043"/>
    </source>
</evidence>
<organism evidence="5 6">
    <name type="scientific">Billgrantia sulfidoxydans</name>
    <dbReference type="NCBI Taxonomy" id="2733484"/>
    <lineage>
        <taxon>Bacteria</taxon>
        <taxon>Pseudomonadati</taxon>
        <taxon>Pseudomonadota</taxon>
        <taxon>Gammaproteobacteria</taxon>
        <taxon>Oceanospirillales</taxon>
        <taxon>Halomonadaceae</taxon>
        <taxon>Billgrantia</taxon>
    </lineage>
</organism>
<dbReference type="Gene3D" id="1.10.10.10">
    <property type="entry name" value="Winged helix-like DNA-binding domain superfamily/Winged helix DNA-binding domain"/>
    <property type="match status" value="1"/>
</dbReference>
<evidence type="ECO:0000256" key="1">
    <source>
        <dbReference type="ARBA" id="ARBA00023015"/>
    </source>
</evidence>
<dbReference type="SUPFAM" id="SSF46894">
    <property type="entry name" value="C-terminal effector domain of the bipartite response regulators"/>
    <property type="match status" value="1"/>
</dbReference>
<keyword evidence="3" id="KW-0804">Transcription</keyword>
<protein>
    <submittedName>
        <fullName evidence="5">DNA-binding response regulator</fullName>
    </submittedName>
</protein>
<gene>
    <name evidence="5" type="ORF">HNO51_01110</name>
</gene>
<sequence>MDDKLSGIFIVTDASPQSQLFNHYVADHLNCSVRIVDKEELVQENIADVLVLLDADHIDGSTLKQCQDQATSSEGVAMAMLNLRDDEHAINFFFNYNLTGCFYRRDSLEQICRGLEILLDGGLWMSRSLMSRLITSYRDHRLGSYQPPMGLSHRELDVIAQLASGASNREIADILFVSEHTVKTHLYNVYRKIGVHSRLQAMAWARHNLVGLERYAGRAC</sequence>
<keyword evidence="6" id="KW-1185">Reference proteome</keyword>
<accession>A0ABX7W998</accession>
<dbReference type="PANTHER" id="PTHR44688:SF16">
    <property type="entry name" value="DNA-BINDING TRANSCRIPTIONAL ACTIVATOR DEVR_DOSR"/>
    <property type="match status" value="1"/>
</dbReference>
<keyword evidence="2 5" id="KW-0238">DNA-binding</keyword>
<reference evidence="5 6" key="1">
    <citation type="journal article" date="2021" name="Front. Microbiol.">
        <title>Aerobic Denitrification and Heterotrophic Sulfur Oxidation in the Genus Halomonas Revealed by Six Novel Species Characterizations and Genome-Based Analysis.</title>
        <authorList>
            <person name="Wang L."/>
            <person name="Shao Z."/>
        </authorList>
    </citation>
    <scope>NUCLEOTIDE SEQUENCE [LARGE SCALE GENOMIC DNA]</scope>
    <source>
        <strain evidence="5 6">MCCC 1A11059</strain>
    </source>
</reference>
<evidence type="ECO:0000313" key="6">
    <source>
        <dbReference type="Proteomes" id="UP000671868"/>
    </source>
</evidence>
<dbReference type="InterPro" id="IPR049151">
    <property type="entry name" value="CsgD-like_REC"/>
</dbReference>
<dbReference type="PRINTS" id="PR00038">
    <property type="entry name" value="HTHLUXR"/>
</dbReference>
<dbReference type="Gene3D" id="3.40.50.2300">
    <property type="match status" value="1"/>
</dbReference>
<keyword evidence="1" id="KW-0805">Transcription regulation</keyword>
<dbReference type="Pfam" id="PF21155">
    <property type="entry name" value="VpsT-like_REC"/>
    <property type="match status" value="1"/>
</dbReference>
<dbReference type="PANTHER" id="PTHR44688">
    <property type="entry name" value="DNA-BINDING TRANSCRIPTIONAL ACTIVATOR DEVR_DOSR"/>
    <property type="match status" value="1"/>
</dbReference>
<name>A0ABX7W998_9GAMM</name>